<feature type="compositionally biased region" description="Polar residues" evidence="1">
    <location>
        <begin position="431"/>
        <end position="445"/>
    </location>
</feature>
<feature type="compositionally biased region" description="Polar residues" evidence="1">
    <location>
        <begin position="1237"/>
        <end position="1252"/>
    </location>
</feature>
<feature type="compositionally biased region" description="Low complexity" evidence="1">
    <location>
        <begin position="1723"/>
        <end position="1734"/>
    </location>
</feature>
<gene>
    <name evidence="2" type="ORF">APTSU1_000132900</name>
</gene>
<feature type="compositionally biased region" description="Basic and acidic residues" evidence="1">
    <location>
        <begin position="1083"/>
        <end position="1094"/>
    </location>
</feature>
<feature type="compositionally biased region" description="Polar residues" evidence="1">
    <location>
        <begin position="1943"/>
        <end position="1957"/>
    </location>
</feature>
<feature type="region of interest" description="Disordered" evidence="1">
    <location>
        <begin position="1219"/>
        <end position="1260"/>
    </location>
</feature>
<dbReference type="InterPro" id="IPR028750">
    <property type="entry name" value="CEP350/CC187"/>
</dbReference>
<feature type="region of interest" description="Disordered" evidence="1">
    <location>
        <begin position="1430"/>
        <end position="1453"/>
    </location>
</feature>
<feature type="compositionally biased region" description="Low complexity" evidence="1">
    <location>
        <begin position="547"/>
        <end position="556"/>
    </location>
</feature>
<feature type="compositionally biased region" description="Low complexity" evidence="1">
    <location>
        <begin position="1816"/>
        <end position="1827"/>
    </location>
</feature>
<feature type="region of interest" description="Disordered" evidence="1">
    <location>
        <begin position="1346"/>
        <end position="1386"/>
    </location>
</feature>
<reference evidence="2 3" key="1">
    <citation type="submission" date="2024-08" db="EMBL/GenBank/DDBJ databases">
        <title>The draft genome of Apodemus speciosus.</title>
        <authorList>
            <person name="Nabeshima K."/>
            <person name="Suzuki S."/>
            <person name="Onuma M."/>
        </authorList>
    </citation>
    <scope>NUCLEOTIDE SEQUENCE [LARGE SCALE GENOMIC DNA]</scope>
    <source>
        <strain evidence="2">IB14-021</strain>
    </source>
</reference>
<feature type="region of interest" description="Disordered" evidence="1">
    <location>
        <begin position="1721"/>
        <end position="1837"/>
    </location>
</feature>
<feature type="region of interest" description="Disordered" evidence="1">
    <location>
        <begin position="1852"/>
        <end position="1901"/>
    </location>
</feature>
<feature type="compositionally biased region" description="Basic and acidic residues" evidence="1">
    <location>
        <begin position="1441"/>
        <end position="1453"/>
    </location>
</feature>
<dbReference type="EMBL" id="BAAFST010000002">
    <property type="protein sequence ID" value="GAB1286099.1"/>
    <property type="molecule type" value="Genomic_DNA"/>
</dbReference>
<feature type="compositionally biased region" description="Basic and acidic residues" evidence="1">
    <location>
        <begin position="1740"/>
        <end position="1749"/>
    </location>
</feature>
<feature type="region of interest" description="Disordered" evidence="1">
    <location>
        <begin position="1629"/>
        <end position="1650"/>
    </location>
</feature>
<evidence type="ECO:0000256" key="1">
    <source>
        <dbReference type="SAM" id="MobiDB-lite"/>
    </source>
</evidence>
<feature type="region of interest" description="Disordered" evidence="1">
    <location>
        <begin position="1016"/>
        <end position="1094"/>
    </location>
</feature>
<feature type="compositionally biased region" description="Polar residues" evidence="1">
    <location>
        <begin position="454"/>
        <end position="464"/>
    </location>
</feature>
<accession>A0ABQ0EG31</accession>
<feature type="compositionally biased region" description="Polar residues" evidence="1">
    <location>
        <begin position="401"/>
        <end position="413"/>
    </location>
</feature>
<evidence type="ECO:0000313" key="2">
    <source>
        <dbReference type="EMBL" id="GAB1286099.1"/>
    </source>
</evidence>
<feature type="compositionally biased region" description="Low complexity" evidence="1">
    <location>
        <begin position="799"/>
        <end position="814"/>
    </location>
</feature>
<feature type="region of interest" description="Disordered" evidence="1">
    <location>
        <begin position="1931"/>
        <end position="2071"/>
    </location>
</feature>
<proteinExistence type="predicted"/>
<feature type="compositionally biased region" description="Low complexity" evidence="1">
    <location>
        <begin position="1982"/>
        <end position="1999"/>
    </location>
</feature>
<feature type="compositionally biased region" description="Polar residues" evidence="1">
    <location>
        <begin position="1792"/>
        <end position="1808"/>
    </location>
</feature>
<feature type="region of interest" description="Disordered" evidence="1">
    <location>
        <begin position="430"/>
        <end position="505"/>
    </location>
</feature>
<keyword evidence="3" id="KW-1185">Reference proteome</keyword>
<dbReference type="PANTHER" id="PTHR13958">
    <property type="entry name" value="CENTROSOME-ASSOCIATED PROTEIN 350"/>
    <property type="match status" value="1"/>
</dbReference>
<dbReference type="Proteomes" id="UP001623349">
    <property type="component" value="Unassembled WGS sequence"/>
</dbReference>
<comment type="caution">
    <text evidence="2">The sequence shown here is derived from an EMBL/GenBank/DDBJ whole genome shotgun (WGS) entry which is preliminary data.</text>
</comment>
<feature type="compositionally biased region" description="Polar residues" evidence="1">
    <location>
        <begin position="2018"/>
        <end position="2028"/>
    </location>
</feature>
<protein>
    <submittedName>
        <fullName evidence="2">Coiled-coil domain-containing protein 187</fullName>
    </submittedName>
</protein>
<feature type="compositionally biased region" description="Basic and acidic residues" evidence="1">
    <location>
        <begin position="189"/>
        <end position="198"/>
    </location>
</feature>
<organism evidence="2 3">
    <name type="scientific">Apodemus speciosus</name>
    <name type="common">Large Japanese field mouse</name>
    <dbReference type="NCBI Taxonomy" id="105296"/>
    <lineage>
        <taxon>Eukaryota</taxon>
        <taxon>Metazoa</taxon>
        <taxon>Chordata</taxon>
        <taxon>Craniata</taxon>
        <taxon>Vertebrata</taxon>
        <taxon>Euteleostomi</taxon>
        <taxon>Mammalia</taxon>
        <taxon>Eutheria</taxon>
        <taxon>Euarchontoglires</taxon>
        <taxon>Glires</taxon>
        <taxon>Rodentia</taxon>
        <taxon>Myomorpha</taxon>
        <taxon>Muroidea</taxon>
        <taxon>Muridae</taxon>
        <taxon>Murinae</taxon>
        <taxon>Apodemus</taxon>
    </lineage>
</organism>
<feature type="compositionally biased region" description="Low complexity" evidence="1">
    <location>
        <begin position="69"/>
        <end position="86"/>
    </location>
</feature>
<feature type="region of interest" description="Disordered" evidence="1">
    <location>
        <begin position="362"/>
        <end position="414"/>
    </location>
</feature>
<feature type="region of interest" description="Disordered" evidence="1">
    <location>
        <begin position="179"/>
        <end position="209"/>
    </location>
</feature>
<feature type="region of interest" description="Disordered" evidence="1">
    <location>
        <begin position="521"/>
        <end position="601"/>
    </location>
</feature>
<feature type="region of interest" description="Disordered" evidence="1">
    <location>
        <begin position="1278"/>
        <end position="1302"/>
    </location>
</feature>
<feature type="compositionally biased region" description="Low complexity" evidence="1">
    <location>
        <begin position="2092"/>
        <end position="2104"/>
    </location>
</feature>
<feature type="region of interest" description="Disordered" evidence="1">
    <location>
        <begin position="2089"/>
        <end position="2134"/>
    </location>
</feature>
<feature type="compositionally biased region" description="Polar residues" evidence="1">
    <location>
        <begin position="481"/>
        <end position="502"/>
    </location>
</feature>
<evidence type="ECO:0000313" key="3">
    <source>
        <dbReference type="Proteomes" id="UP001623349"/>
    </source>
</evidence>
<sequence length="2205" mass="238221">MDEVFHPHAAKDNLPATTLKWPILSQQLNPPQAAPYVACPDYIKEPSPYMKACSLPMCSPCLDTKDGDSSVSSGRMSGSSGGHESSTLFHGPWKERPPLVLGPQRQPRKSNPRLEQLRDKIRAQAQWQASCASLDTSAPSSASCLHKTSTVLRRKTPKATNALPVPTFPGSAILRTAEHRGKGRASLSLRRELSESPQHRASGFQGQTSERSKMLLAKERSQSHLSFAELPKAEIKLTPNSQRSIRLCLPSAEIKDSELAGVYAWREGQALVRRLLGPPPTLSWLQSKAPATELGSDRKAAAVEASPAHTWLCKPTSAHSDQQVSKHTPSPAFHDQSATIQGAMETLQDLRQQIQAGLELAKSPRVARKLSPSNPKPQNLAEKRHQGPQSAEDMPGPFSKTAWTATEGKSSSLHRAGNLQHWKKALAEQESCPQRTWTGQGQDTSFLRPRSTPEKPSSFSQQPWSALAWQTCPQKAWEAQGQDTSVQRSGSPLKNPSPSQRPWSALAGQTYPACEDWEGFEPSPWSSLSRPHSALQDPWSSSFVQRSSPYSKSKSTVPPPSKIKPAWPEPAQDFPQSKLVKEQDTPCPRTRGSLGQQHSSESLREFMRQKAQARRQQATEQKALAAHTLELRNQRLQEVYRKQREAVLGKAVPVVSQRHPGIVTFVPMQSGGMEAPGSLGSPLRKWSKVTSGMVLGDQEAPDRWCGCMRPLSSTGHGTPVLPEKRHHCVLLSFCLCLNKPWNRAETQNTGRPPEGYKRARLQALETMAEVLKQRIDILTTKLHKPTSPDTAADLASDGLPLHPGTAPATPTLAPPSYLRTLMSKGGRETPQDLADVQAEPLLLSTCFQDGPVCSTPASVAQVIPHTQPYPAGSSSHGTLSKGAIEGLEKKLQREMDTLQALGACMRSSLGVPDAPDPTRGSHWQEEMPEVKRAGLVTPWTARSCGQQEPERPHSGGLYDGHLTNFQLKSLSFLKSLKPDQQQQERALDRLRQRAEQEVWETQMLLDELLFKHQLKRRMEKPSAQQGSEETSKRKQQQMCSDPEPSAFSLHTMTTRSKSPLSPYRDNPESSKHLEEAKAVSAERWNRARPEPETEGSRAFRRFTIAMLEQSLKDEELRVQYQAAVLRLRELALEEKAQAELACLEHQIGCLGHVGCEAALATLCEKQQQTFRRLEKERMTQLLQHRQSVLGVQRSMAHLQQELQVRSQLLKDCGSRSKTTWEEVSEASQKMEEHRSGHPQSHPLQEISESSGSAHFPGGLRAPTLSEAQALLEKLLTEEGSSLSSEQKEVTSPQTTSVADEYLQPLRLDQVDVTCGTGNPSVESGLDSQGPGKHPCVFLPGLLPLSSLDRGHQKNPTAPATKKDGSSASQSKPQEAKELPPPGDLQTKSSAAWAVERPLATTDSHVWSLHGQCGQSLSGDGPCLQEARVAENRTSQGLDVPRSSEEESQEEARWQSERPRCRAWAVGEACQQENPDICSAHLEAEQEATSPGWDCPCSLHKCNAASGIVYRGGHGGCESTMEGVVTVSHSLIQSLSAAPVACEAEAQPAWHPDSPPCQSAAILDRCSETASSNHSGSSEGPALSLTHSVSPASSLSCSSLQEFQKATATLVQLSDSSTSLSTLEAEDTLQHADPSQSRELAHDSWEEPGSPSFCGLRQGLPQLEGVSGHVGQVTLQRLEGGGASLLSGFSEEVAVVAGLEPDYSPLQAGWPLPFPHVPSPMLGSELSESSSQIWEESSENLVEHSPHVESDSGSSLPANGSLDLEGRGGPHTSHASLGPGGEQEASRTHRNLSDTSDTGKTRQTSSVATFTVFPPQSRSTSNSTLSLSVPLDTSSSEGAGLSEVNMLAEVSAACQEEPRDANTSPSMQRKPLQASPDPEAAATLQASSEGRDPHVTERASPSCVGGFLTEILSPVDEELSYGSGDLTSSIHRVTHLLPPPPTPQAKSAINEPSPSSEDFPTPPEEAMFSGGSLDTLGEDTSIAAEDLSLSETSLEEALSLGPREKGLVAPGQDGGPDDLNSTSPLSNWVVSAPGRAPRLPAQALSSSPGACVAREDLQGSDSQGGPWEGVQCFKGTEHQQGTGHILDRRVATSSPSWSASSEGSPPVRPVPLMPSGQADSLKHTSEEEEAGQNCRTEDQPKLLGLLDTQQLPRRDWALDSVSEGACSDLLGTGDAGPVDVVSTQLSRRILCDSLAALSGLVPEDIP</sequence>
<dbReference type="PANTHER" id="PTHR13958:SF5">
    <property type="entry name" value="COILED-COIL DOMAIN-CONTAINING PROTEIN 187"/>
    <property type="match status" value="1"/>
</dbReference>
<feature type="compositionally biased region" description="Polar residues" evidence="1">
    <location>
        <begin position="1048"/>
        <end position="1059"/>
    </location>
</feature>
<feature type="region of interest" description="Disordered" evidence="1">
    <location>
        <begin position="66"/>
        <end position="113"/>
    </location>
</feature>
<feature type="compositionally biased region" description="Basic and acidic residues" evidence="1">
    <location>
        <begin position="1065"/>
        <end position="1077"/>
    </location>
</feature>
<name>A0ABQ0EG31_APOSI</name>
<feature type="region of interest" description="Disordered" evidence="1">
    <location>
        <begin position="784"/>
        <end position="814"/>
    </location>
</feature>